<gene>
    <name evidence="2" type="ORF">FBUS_03533</name>
</gene>
<proteinExistence type="predicted"/>
<feature type="compositionally biased region" description="Basic and acidic residues" evidence="1">
    <location>
        <begin position="1"/>
        <end position="19"/>
    </location>
</feature>
<keyword evidence="3" id="KW-1185">Reference proteome</keyword>
<dbReference type="Proteomes" id="UP000728185">
    <property type="component" value="Unassembled WGS sequence"/>
</dbReference>
<evidence type="ECO:0000313" key="3">
    <source>
        <dbReference type="Proteomes" id="UP000728185"/>
    </source>
</evidence>
<sequence>MHSRSSTELKRDISFDNRSQDSSIPEGSQMDVPEVNVMECVVDLAKDIRQNVLDSNAAKLRLKEIAEQMINEIIEKSDEKLQGFLSIIQREQSNLSEHRSETALSSSPPASNVLSGMASRSSTRLDDEAIQSLAANFLDDLADSVVMHLEDILDEQLMHVVGLIEEKEETSSESENDN</sequence>
<accession>A0A8E0VFC6</accession>
<dbReference type="OrthoDB" id="6236561at2759"/>
<feature type="region of interest" description="Disordered" evidence="1">
    <location>
        <begin position="1"/>
        <end position="31"/>
    </location>
</feature>
<organism evidence="2 3">
    <name type="scientific">Fasciolopsis buskii</name>
    <dbReference type="NCBI Taxonomy" id="27845"/>
    <lineage>
        <taxon>Eukaryota</taxon>
        <taxon>Metazoa</taxon>
        <taxon>Spiralia</taxon>
        <taxon>Lophotrochozoa</taxon>
        <taxon>Platyhelminthes</taxon>
        <taxon>Trematoda</taxon>
        <taxon>Digenea</taxon>
        <taxon>Plagiorchiida</taxon>
        <taxon>Echinostomata</taxon>
        <taxon>Echinostomatoidea</taxon>
        <taxon>Fasciolidae</taxon>
        <taxon>Fasciolopsis</taxon>
    </lineage>
</organism>
<name>A0A8E0VFC6_9TREM</name>
<dbReference type="EMBL" id="LUCM01010944">
    <property type="protein sequence ID" value="KAA0184738.1"/>
    <property type="molecule type" value="Genomic_DNA"/>
</dbReference>
<dbReference type="AlphaFoldDB" id="A0A8E0VFC6"/>
<evidence type="ECO:0000256" key="1">
    <source>
        <dbReference type="SAM" id="MobiDB-lite"/>
    </source>
</evidence>
<reference evidence="2" key="1">
    <citation type="submission" date="2019-05" db="EMBL/GenBank/DDBJ databases">
        <title>Annotation for the trematode Fasciolopsis buski.</title>
        <authorList>
            <person name="Choi Y.-J."/>
        </authorList>
    </citation>
    <scope>NUCLEOTIDE SEQUENCE</scope>
    <source>
        <strain evidence="2">HT</strain>
        <tissue evidence="2">Whole worm</tissue>
    </source>
</reference>
<feature type="compositionally biased region" description="Polar residues" evidence="1">
    <location>
        <begin position="102"/>
        <end position="119"/>
    </location>
</feature>
<protein>
    <submittedName>
        <fullName evidence="2">Uncharacterized protein</fullName>
    </submittedName>
</protein>
<comment type="caution">
    <text evidence="2">The sequence shown here is derived from an EMBL/GenBank/DDBJ whole genome shotgun (WGS) entry which is preliminary data.</text>
</comment>
<feature type="region of interest" description="Disordered" evidence="1">
    <location>
        <begin position="96"/>
        <end position="119"/>
    </location>
</feature>
<evidence type="ECO:0000313" key="2">
    <source>
        <dbReference type="EMBL" id="KAA0184738.1"/>
    </source>
</evidence>